<dbReference type="PROSITE" id="PS50011">
    <property type="entry name" value="PROTEIN_KINASE_DOM"/>
    <property type="match status" value="1"/>
</dbReference>
<dbReference type="InterPro" id="IPR000719">
    <property type="entry name" value="Prot_kinase_dom"/>
</dbReference>
<dbReference type="Proteomes" id="UP000313359">
    <property type="component" value="Unassembled WGS sequence"/>
</dbReference>
<organism evidence="3 4">
    <name type="scientific">Lentinus tigrinus ALCF2SS1-6</name>
    <dbReference type="NCBI Taxonomy" id="1328759"/>
    <lineage>
        <taxon>Eukaryota</taxon>
        <taxon>Fungi</taxon>
        <taxon>Dikarya</taxon>
        <taxon>Basidiomycota</taxon>
        <taxon>Agaricomycotina</taxon>
        <taxon>Agaricomycetes</taxon>
        <taxon>Polyporales</taxon>
        <taxon>Polyporaceae</taxon>
        <taxon>Lentinus</taxon>
    </lineage>
</organism>
<keyword evidence="4" id="KW-1185">Reference proteome</keyword>
<proteinExistence type="predicted"/>
<dbReference type="STRING" id="1328759.A0A5C2S3Q4"/>
<dbReference type="SMART" id="SM00220">
    <property type="entry name" value="S_TKc"/>
    <property type="match status" value="1"/>
</dbReference>
<evidence type="ECO:0000313" key="4">
    <source>
        <dbReference type="Proteomes" id="UP000313359"/>
    </source>
</evidence>
<accession>A0A5C2S3Q4</accession>
<dbReference type="GO" id="GO:0005524">
    <property type="term" value="F:ATP binding"/>
    <property type="evidence" value="ECO:0007669"/>
    <property type="project" value="InterPro"/>
</dbReference>
<sequence length="379" mass="44319">MPATANVYRCQNPPSKSELSTPEKHEPGSLYSFEIFWRDHQKWLQERGYMLRPRFREDWVPSWKGTKDNPKKYEDGHTNFVSQIMDARRMSDGAVVILKLVKHSINPYEVDISTMFSTEPLASDPRNHCVPVYETLNSPLNEDDMFLVIPFLRRYNAPRFYTVGEAVECFRQLIEGLQFMHQNCVAHRDIMTLNVMMDPLPLVSEVYHPILDAWNYDTNRRVKFSIRTGSPTKYYYIDFGLSRKYPDDCTSPLEVPIIGGDKTVPEFQNSDEACNPFPTDVYYLGNLIRTDFIQRYRNFDFMEPLVDDMVQDDPSKRPTIDQVVDRFDKICSTLSAWRLRSRLTGRKDSNIVGFFRTFRHAYRTLTFVITRTPALPSPP</sequence>
<dbReference type="Gene3D" id="1.10.510.10">
    <property type="entry name" value="Transferase(Phosphotransferase) domain 1"/>
    <property type="match status" value="1"/>
</dbReference>
<gene>
    <name evidence="3" type="ORF">L227DRAFT_594628</name>
</gene>
<evidence type="ECO:0000259" key="2">
    <source>
        <dbReference type="PROSITE" id="PS50011"/>
    </source>
</evidence>
<feature type="domain" description="Protein kinase" evidence="2">
    <location>
        <begin position="67"/>
        <end position="379"/>
    </location>
</feature>
<evidence type="ECO:0000256" key="1">
    <source>
        <dbReference type="SAM" id="MobiDB-lite"/>
    </source>
</evidence>
<dbReference type="GO" id="GO:0004672">
    <property type="term" value="F:protein kinase activity"/>
    <property type="evidence" value="ECO:0007669"/>
    <property type="project" value="InterPro"/>
</dbReference>
<protein>
    <recommendedName>
        <fullName evidence="2">Protein kinase domain-containing protein</fullName>
    </recommendedName>
</protein>
<name>A0A5C2S3Q4_9APHY</name>
<dbReference type="SUPFAM" id="SSF56112">
    <property type="entry name" value="Protein kinase-like (PK-like)"/>
    <property type="match status" value="1"/>
</dbReference>
<dbReference type="OrthoDB" id="2732257at2759"/>
<reference evidence="3" key="1">
    <citation type="journal article" date="2018" name="Genome Biol. Evol.">
        <title>Genomics and development of Lentinus tigrinus, a white-rot wood-decaying mushroom with dimorphic fruiting bodies.</title>
        <authorList>
            <person name="Wu B."/>
            <person name="Xu Z."/>
            <person name="Knudson A."/>
            <person name="Carlson A."/>
            <person name="Chen N."/>
            <person name="Kovaka S."/>
            <person name="LaButti K."/>
            <person name="Lipzen A."/>
            <person name="Pennachio C."/>
            <person name="Riley R."/>
            <person name="Schakwitz W."/>
            <person name="Umezawa K."/>
            <person name="Ohm R.A."/>
            <person name="Grigoriev I.V."/>
            <person name="Nagy L.G."/>
            <person name="Gibbons J."/>
            <person name="Hibbett D."/>
        </authorList>
    </citation>
    <scope>NUCLEOTIDE SEQUENCE [LARGE SCALE GENOMIC DNA]</scope>
    <source>
        <strain evidence="3">ALCF2SS1-6</strain>
    </source>
</reference>
<feature type="region of interest" description="Disordered" evidence="1">
    <location>
        <begin position="1"/>
        <end position="26"/>
    </location>
</feature>
<dbReference type="EMBL" id="ML122280">
    <property type="protein sequence ID" value="RPD57474.1"/>
    <property type="molecule type" value="Genomic_DNA"/>
</dbReference>
<dbReference type="InterPro" id="IPR011009">
    <property type="entry name" value="Kinase-like_dom_sf"/>
</dbReference>
<evidence type="ECO:0000313" key="3">
    <source>
        <dbReference type="EMBL" id="RPD57474.1"/>
    </source>
</evidence>
<dbReference type="AlphaFoldDB" id="A0A5C2S3Q4"/>